<dbReference type="GO" id="GO:0046983">
    <property type="term" value="F:protein dimerization activity"/>
    <property type="evidence" value="ECO:0007669"/>
    <property type="project" value="InterPro"/>
</dbReference>
<dbReference type="GeneTree" id="ENSGT00940000163077"/>
<dbReference type="InterPro" id="IPR036638">
    <property type="entry name" value="HLH_DNA-bd_sf"/>
</dbReference>
<dbReference type="PANTHER" id="PTHR19290:SF94">
    <property type="entry name" value="NEUROGENIN-3"/>
    <property type="match status" value="1"/>
</dbReference>
<feature type="compositionally biased region" description="Low complexity" evidence="8">
    <location>
        <begin position="191"/>
        <end position="204"/>
    </location>
</feature>
<name>A0A8C4S0C1_ERPCA</name>
<gene>
    <name evidence="11" type="primary">LOC114645326</name>
</gene>
<dbReference type="PROSITE" id="PS50888">
    <property type="entry name" value="BHLH"/>
    <property type="match status" value="1"/>
</dbReference>
<dbReference type="GO" id="GO:0061564">
    <property type="term" value="P:axon development"/>
    <property type="evidence" value="ECO:0007669"/>
    <property type="project" value="TreeGrafter"/>
</dbReference>
<dbReference type="GO" id="GO:0005634">
    <property type="term" value="C:nucleus"/>
    <property type="evidence" value="ECO:0007669"/>
    <property type="project" value="TreeGrafter"/>
</dbReference>
<feature type="chain" id="PRO_5034438753" description="BHLH domain-containing protein" evidence="9">
    <location>
        <begin position="33"/>
        <end position="217"/>
    </location>
</feature>
<dbReference type="PANTHER" id="PTHR19290">
    <property type="entry name" value="BASIC HELIX-LOOP-HELIX PROTEIN NEUROGENIN-RELATED"/>
    <property type="match status" value="1"/>
</dbReference>
<keyword evidence="4" id="KW-0805">Transcription regulation</keyword>
<dbReference type="FunFam" id="4.10.280.10:FF:000006">
    <property type="entry name" value="Neurogenic differentiation factor"/>
    <property type="match status" value="1"/>
</dbReference>
<evidence type="ECO:0000256" key="3">
    <source>
        <dbReference type="ARBA" id="ARBA00022902"/>
    </source>
</evidence>
<keyword evidence="9" id="KW-0732">Signal</keyword>
<feature type="region of interest" description="Disordered" evidence="8">
    <location>
        <begin position="182"/>
        <end position="217"/>
    </location>
</feature>
<keyword evidence="2" id="KW-0221">Differentiation</keyword>
<dbReference type="Pfam" id="PF00010">
    <property type="entry name" value="HLH"/>
    <property type="match status" value="1"/>
</dbReference>
<protein>
    <recommendedName>
        <fullName evidence="10">BHLH domain-containing protein</fullName>
    </recommendedName>
</protein>
<keyword evidence="1" id="KW-0217">Developmental protein</keyword>
<evidence type="ECO:0000256" key="6">
    <source>
        <dbReference type="ARBA" id="ARBA00023163"/>
    </source>
</evidence>
<evidence type="ECO:0000256" key="9">
    <source>
        <dbReference type="SAM" id="SignalP"/>
    </source>
</evidence>
<keyword evidence="3" id="KW-0524">Neurogenesis</keyword>
<dbReference type="InterPro" id="IPR011598">
    <property type="entry name" value="bHLH_dom"/>
</dbReference>
<dbReference type="CDD" id="cd19718">
    <property type="entry name" value="bHLH_TS_NGN3_ATOH5"/>
    <property type="match status" value="1"/>
</dbReference>
<feature type="compositionally biased region" description="Basic and acidic residues" evidence="8">
    <location>
        <begin position="80"/>
        <end position="100"/>
    </location>
</feature>
<evidence type="ECO:0000313" key="12">
    <source>
        <dbReference type="Proteomes" id="UP000694620"/>
    </source>
</evidence>
<reference evidence="11" key="1">
    <citation type="submission" date="2021-06" db="EMBL/GenBank/DDBJ databases">
        <authorList>
            <consortium name="Wellcome Sanger Institute Data Sharing"/>
        </authorList>
    </citation>
    <scope>NUCLEOTIDE SEQUENCE [LARGE SCALE GENOMIC DNA]</scope>
</reference>
<reference evidence="11" key="2">
    <citation type="submission" date="2025-08" db="UniProtKB">
        <authorList>
            <consortium name="Ensembl"/>
        </authorList>
    </citation>
    <scope>IDENTIFICATION</scope>
</reference>
<dbReference type="GO" id="GO:0070888">
    <property type="term" value="F:E-box binding"/>
    <property type="evidence" value="ECO:0007669"/>
    <property type="project" value="TreeGrafter"/>
</dbReference>
<evidence type="ECO:0000256" key="4">
    <source>
        <dbReference type="ARBA" id="ARBA00023015"/>
    </source>
</evidence>
<dbReference type="GO" id="GO:0000981">
    <property type="term" value="F:DNA-binding transcription factor activity, RNA polymerase II-specific"/>
    <property type="evidence" value="ECO:0007669"/>
    <property type="project" value="TreeGrafter"/>
</dbReference>
<evidence type="ECO:0000256" key="2">
    <source>
        <dbReference type="ARBA" id="ARBA00022782"/>
    </source>
</evidence>
<dbReference type="SUPFAM" id="SSF47459">
    <property type="entry name" value="HLH, helix-loop-helix DNA-binding domain"/>
    <property type="match status" value="1"/>
</dbReference>
<evidence type="ECO:0000313" key="11">
    <source>
        <dbReference type="Ensembl" id="ENSECRP00000007665.1"/>
    </source>
</evidence>
<keyword evidence="12" id="KW-1185">Reference proteome</keyword>
<dbReference type="Gene3D" id="4.10.280.10">
    <property type="entry name" value="Helix-loop-helix DNA-binding domain"/>
    <property type="match status" value="1"/>
</dbReference>
<dbReference type="GO" id="GO:0007423">
    <property type="term" value="P:sensory organ development"/>
    <property type="evidence" value="ECO:0007669"/>
    <property type="project" value="TreeGrafter"/>
</dbReference>
<dbReference type="InterPro" id="IPR050359">
    <property type="entry name" value="bHLH_transcription_factors"/>
</dbReference>
<sequence>MPCCETGSCALHNCKNALFSFFLLAASHLTRFYPEDMADRLSSVERTPSDAAYSNHEKSLGFQKRKGKLKRGQPGFKSESLAKKQKENRRVKANDRERNRMHNLNSALDALRSVLPTFPDDAKLTKIETLRFAHNYIWALTETLQIADQYLVAPRQRDMKEPFFQSSSACLPSLDSPSSVCSSEWETAGYSPSSDNSPSLSPNDALQRAPHTKSWLY</sequence>
<feature type="signal peptide" evidence="9">
    <location>
        <begin position="1"/>
        <end position="32"/>
    </location>
</feature>
<evidence type="ECO:0000256" key="5">
    <source>
        <dbReference type="ARBA" id="ARBA00023125"/>
    </source>
</evidence>
<evidence type="ECO:0000259" key="10">
    <source>
        <dbReference type="PROSITE" id="PS50888"/>
    </source>
</evidence>
<dbReference type="Ensembl" id="ENSECRT00000007787.1">
    <property type="protein sequence ID" value="ENSECRP00000007665.1"/>
    <property type="gene ID" value="ENSECRG00000005101.1"/>
</dbReference>
<dbReference type="GO" id="GO:0045944">
    <property type="term" value="P:positive regulation of transcription by RNA polymerase II"/>
    <property type="evidence" value="ECO:0007669"/>
    <property type="project" value="TreeGrafter"/>
</dbReference>
<organism evidence="11 12">
    <name type="scientific">Erpetoichthys calabaricus</name>
    <name type="common">Rope fish</name>
    <name type="synonym">Calamoichthys calabaricus</name>
    <dbReference type="NCBI Taxonomy" id="27687"/>
    <lineage>
        <taxon>Eukaryota</taxon>
        <taxon>Metazoa</taxon>
        <taxon>Chordata</taxon>
        <taxon>Craniata</taxon>
        <taxon>Vertebrata</taxon>
        <taxon>Euteleostomi</taxon>
        <taxon>Actinopterygii</taxon>
        <taxon>Polypteriformes</taxon>
        <taxon>Polypteridae</taxon>
        <taxon>Erpetoichthys</taxon>
    </lineage>
</organism>
<keyword evidence="7" id="KW-0539">Nucleus</keyword>
<keyword evidence="5" id="KW-0238">DNA-binding</keyword>
<dbReference type="Proteomes" id="UP000694620">
    <property type="component" value="Chromosome 2"/>
</dbReference>
<dbReference type="AlphaFoldDB" id="A0A8C4S0C1"/>
<evidence type="ECO:0000256" key="7">
    <source>
        <dbReference type="ARBA" id="ARBA00023242"/>
    </source>
</evidence>
<dbReference type="SMART" id="SM00353">
    <property type="entry name" value="HLH"/>
    <property type="match status" value="1"/>
</dbReference>
<feature type="region of interest" description="Disordered" evidence="8">
    <location>
        <begin position="62"/>
        <end position="100"/>
    </location>
</feature>
<proteinExistence type="predicted"/>
<feature type="domain" description="BHLH" evidence="10">
    <location>
        <begin position="88"/>
        <end position="140"/>
    </location>
</feature>
<accession>A0A8C4S0C1</accession>
<keyword evidence="6" id="KW-0804">Transcription</keyword>
<reference evidence="11" key="3">
    <citation type="submission" date="2025-09" db="UniProtKB">
        <authorList>
            <consortium name="Ensembl"/>
        </authorList>
    </citation>
    <scope>IDENTIFICATION</scope>
</reference>
<evidence type="ECO:0000256" key="1">
    <source>
        <dbReference type="ARBA" id="ARBA00022473"/>
    </source>
</evidence>
<dbReference type="InterPro" id="IPR032656">
    <property type="entry name" value="Ngn3_bHLH"/>
</dbReference>
<evidence type="ECO:0000256" key="8">
    <source>
        <dbReference type="SAM" id="MobiDB-lite"/>
    </source>
</evidence>